<reference evidence="5 6" key="1">
    <citation type="submission" date="2017-10" db="EMBL/GenBank/DDBJ databases">
        <title>The draft genome sequence of Lewinella nigricans NBRC 102662.</title>
        <authorList>
            <person name="Wang K."/>
        </authorList>
    </citation>
    <scope>NUCLEOTIDE SEQUENCE [LARGE SCALE GENOMIC DNA]</scope>
    <source>
        <strain evidence="5 6">NBRC 102662</strain>
    </source>
</reference>
<dbReference type="PANTHER" id="PTHR34220:SF7">
    <property type="entry name" value="SENSOR HISTIDINE KINASE YPDA"/>
    <property type="match status" value="1"/>
</dbReference>
<keyword evidence="1" id="KW-0472">Membrane</keyword>
<dbReference type="PANTHER" id="PTHR34220">
    <property type="entry name" value="SENSOR HISTIDINE KINASE YPDA"/>
    <property type="match status" value="1"/>
</dbReference>
<feature type="transmembrane region" description="Helical" evidence="1">
    <location>
        <begin position="797"/>
        <end position="815"/>
    </location>
</feature>
<dbReference type="InterPro" id="IPR013783">
    <property type="entry name" value="Ig-like_fold"/>
</dbReference>
<evidence type="ECO:0000313" key="6">
    <source>
        <dbReference type="Proteomes" id="UP000223913"/>
    </source>
</evidence>
<keyword evidence="1" id="KW-0812">Transmembrane</keyword>
<dbReference type="GO" id="GO:0000155">
    <property type="term" value="F:phosphorelay sensor kinase activity"/>
    <property type="evidence" value="ECO:0007669"/>
    <property type="project" value="InterPro"/>
</dbReference>
<dbReference type="Pfam" id="PF06580">
    <property type="entry name" value="His_kinase"/>
    <property type="match status" value="1"/>
</dbReference>
<dbReference type="AlphaFoldDB" id="A0A2D0N9E6"/>
<gene>
    <name evidence="5" type="ORF">CRP01_19180</name>
</gene>
<dbReference type="SUPFAM" id="SSF101898">
    <property type="entry name" value="NHL repeat"/>
    <property type="match status" value="1"/>
</dbReference>
<dbReference type="InterPro" id="IPR011047">
    <property type="entry name" value="Quinoprotein_ADH-like_sf"/>
</dbReference>
<dbReference type="GO" id="GO:0016020">
    <property type="term" value="C:membrane"/>
    <property type="evidence" value="ECO:0007669"/>
    <property type="project" value="InterPro"/>
</dbReference>
<dbReference type="Gene3D" id="3.30.565.10">
    <property type="entry name" value="Histidine kinase-like ATPase, C-terminal domain"/>
    <property type="match status" value="1"/>
</dbReference>
<feature type="domain" description="Two component regulator three Y" evidence="4">
    <location>
        <begin position="727"/>
        <end position="788"/>
    </location>
</feature>
<keyword evidence="2" id="KW-0732">Signal</keyword>
<evidence type="ECO:0000259" key="4">
    <source>
        <dbReference type="Pfam" id="PF07495"/>
    </source>
</evidence>
<accession>A0A2D0N9E6</accession>
<keyword evidence="6" id="KW-1185">Reference proteome</keyword>
<dbReference type="SUPFAM" id="SSF55874">
    <property type="entry name" value="ATPase domain of HSP90 chaperone/DNA topoisomerase II/histidine kinase"/>
    <property type="match status" value="1"/>
</dbReference>
<feature type="signal peptide" evidence="2">
    <location>
        <begin position="1"/>
        <end position="23"/>
    </location>
</feature>
<dbReference type="Pfam" id="PF07495">
    <property type="entry name" value="Y_Y_Y"/>
    <property type="match status" value="1"/>
</dbReference>
<evidence type="ECO:0000313" key="5">
    <source>
        <dbReference type="EMBL" id="PHN05144.1"/>
    </source>
</evidence>
<dbReference type="InterPro" id="IPR010559">
    <property type="entry name" value="Sig_transdc_His_kin_internal"/>
</dbReference>
<organism evidence="5 6">
    <name type="scientific">Flavilitoribacter nigricans (strain ATCC 23147 / DSM 23189 / NBRC 102662 / NCIMB 1420 / SS-2)</name>
    <name type="common">Lewinella nigricans</name>
    <dbReference type="NCBI Taxonomy" id="1122177"/>
    <lineage>
        <taxon>Bacteria</taxon>
        <taxon>Pseudomonadati</taxon>
        <taxon>Bacteroidota</taxon>
        <taxon>Saprospiria</taxon>
        <taxon>Saprospirales</taxon>
        <taxon>Lewinellaceae</taxon>
        <taxon>Flavilitoribacter</taxon>
    </lineage>
</organism>
<dbReference type="InterPro" id="IPR050640">
    <property type="entry name" value="Bact_2-comp_sensor_kinase"/>
</dbReference>
<name>A0A2D0N9E6_FLAN2</name>
<dbReference type="Gene3D" id="2.130.10.10">
    <property type="entry name" value="YVTN repeat-like/Quinoprotein amine dehydrogenase"/>
    <property type="match status" value="2"/>
</dbReference>
<evidence type="ECO:0008006" key="7">
    <source>
        <dbReference type="Google" id="ProtNLM"/>
    </source>
</evidence>
<dbReference type="Gene3D" id="2.60.40.10">
    <property type="entry name" value="Immunoglobulins"/>
    <property type="match status" value="1"/>
</dbReference>
<evidence type="ECO:0000256" key="1">
    <source>
        <dbReference type="SAM" id="Phobius"/>
    </source>
</evidence>
<evidence type="ECO:0000256" key="2">
    <source>
        <dbReference type="SAM" id="SignalP"/>
    </source>
</evidence>
<keyword evidence="1" id="KW-1133">Transmembrane helix</keyword>
<dbReference type="SUPFAM" id="SSF50998">
    <property type="entry name" value="Quinoprotein alcohol dehydrogenase-like"/>
    <property type="match status" value="1"/>
</dbReference>
<feature type="chain" id="PRO_5012609851" description="Signal transduction histidine kinase internal region domain-containing protein" evidence="2">
    <location>
        <begin position="24"/>
        <end position="1046"/>
    </location>
</feature>
<comment type="caution">
    <text evidence="5">The sequence shown here is derived from an EMBL/GenBank/DDBJ whole genome shotgun (WGS) entry which is preliminary data.</text>
</comment>
<proteinExistence type="predicted"/>
<dbReference type="Pfam" id="PF07494">
    <property type="entry name" value="Reg_prop"/>
    <property type="match status" value="1"/>
</dbReference>
<sequence length="1046" mass="120607">MKKEVFICLVVLLIAVFQQPAFAQYDLEHPSRIIRVEDGLPNHYLRGLVQDANGFIWIGSYDGVSRFDGKRIIVYRHQPGDSLSLTHNSVISLAADPNNGEVWIGTFGGLNAFIPSTGRFRTYTHDDQDSTSLPSNYVSRLFVDRQSNLWASFRSNVLSRLDTEKDEFIQYAPEPNEDGGTESIRAIEQDALNDELIWVGTNERMFSFHRQKTTFDYNHPSFSDIQQIHSHPGGLLYIRDESGQINVYDPQAKEIVHKIAPLEGWRFGRIFQKSPEELWISCNNGIAVLRTKDHSVSYPWRDDPSEKRAYDMDLIDQQGRIWSAGAAGIKIYDPATTQFSNYIYEKTGASSPFITQRLLEDPEREVIYLNVSSGNGMYRFDRNTKEWLHIPIPEGYSGRLFYGSDLALLDDGQLLILERKGLYTLSEDGRSMVLHPVNEQLPAEESWLNLFLDSKGYVWLGGLENGVVKIDTRTWEVTALAEWLPSCRQPRFRWSFYEDQEQNIWMPVCYGMAYYSYREDAFHFLLAEENPENTFRATKDFVEGQDGILWVTDEEEGILGAINPKEPEKGIYKKYSFAQDNPTDTVRILKGNQKASLGVSKLAVDRDNNLWTISPSGMLKIHPDRRSVEIYNDLDGLQWLDEELAVPSVNQVELLSTGEIMVGFRKGMSIFDPADLRISQELPEPYLTAFNVYNNPWQSDSSLFVTHRIDLNYWENYFSFEFSSIGFTNSDHHQYQYKLDGVDEEWIYSGQRSYAAYTNVDGGNYTFLVKAANRDGIWNEDPLRIDLSVATPWWQQLWFRALVLLLILGGVYSFYQYRLRQVRNTERVRSAFENKLARVELTALRSQMNPHFIFNCLNSIESYIIRNETVKASEYLNDFSRLIRLILQNSRSNYVSVSDELEALSLYMDMENLRLRERFTYEINVDKDLDPDDIDIPPMLMQPYVENAIWHGLRHKTGSGNITIDLKKVDGFLLCAIEDNGVGRKKSAELRSRRHKKTSMGMNITQERIDIINKAYNIETSVRVIDLVSPEGDPLGTRVELSIRLR</sequence>
<dbReference type="EMBL" id="PDUD01000023">
    <property type="protein sequence ID" value="PHN05144.1"/>
    <property type="molecule type" value="Genomic_DNA"/>
</dbReference>
<dbReference type="RefSeq" id="WP_099151691.1">
    <property type="nucleotide sequence ID" value="NZ_PDUD01000023.1"/>
</dbReference>
<dbReference type="OrthoDB" id="9809670at2"/>
<dbReference type="InterPro" id="IPR015943">
    <property type="entry name" value="WD40/YVTN_repeat-like_dom_sf"/>
</dbReference>
<feature type="domain" description="Signal transduction histidine kinase internal region" evidence="3">
    <location>
        <begin position="840"/>
        <end position="919"/>
    </location>
</feature>
<dbReference type="InterPro" id="IPR036890">
    <property type="entry name" value="HATPase_C_sf"/>
</dbReference>
<dbReference type="InterPro" id="IPR011123">
    <property type="entry name" value="Y_Y_Y"/>
</dbReference>
<dbReference type="Proteomes" id="UP000223913">
    <property type="component" value="Unassembled WGS sequence"/>
</dbReference>
<dbReference type="InterPro" id="IPR011110">
    <property type="entry name" value="Reg_prop"/>
</dbReference>
<evidence type="ECO:0000259" key="3">
    <source>
        <dbReference type="Pfam" id="PF06580"/>
    </source>
</evidence>
<protein>
    <recommendedName>
        <fullName evidence="7">Signal transduction histidine kinase internal region domain-containing protein</fullName>
    </recommendedName>
</protein>